<evidence type="ECO:0008006" key="3">
    <source>
        <dbReference type="Google" id="ProtNLM"/>
    </source>
</evidence>
<organism evidence="1 2">
    <name type="scientific">Brachyspira hampsonii</name>
    <dbReference type="NCBI Taxonomy" id="1287055"/>
    <lineage>
        <taxon>Bacteria</taxon>
        <taxon>Pseudomonadati</taxon>
        <taxon>Spirochaetota</taxon>
        <taxon>Spirochaetia</taxon>
        <taxon>Brachyspirales</taxon>
        <taxon>Brachyspiraceae</taxon>
        <taxon>Brachyspira</taxon>
    </lineage>
</organism>
<accession>A0AAC9TT09</accession>
<dbReference type="PROSITE" id="PS51257">
    <property type="entry name" value="PROKAR_LIPOPROTEIN"/>
    <property type="match status" value="1"/>
</dbReference>
<evidence type="ECO:0000313" key="2">
    <source>
        <dbReference type="Proteomes" id="UP000264880"/>
    </source>
</evidence>
<dbReference type="EMBL" id="CP019914">
    <property type="protein sequence ID" value="ASJ21301.1"/>
    <property type="molecule type" value="Genomic_DNA"/>
</dbReference>
<proteinExistence type="predicted"/>
<dbReference type="KEGG" id="bhp:BHAMNSH16_06445"/>
<dbReference type="Proteomes" id="UP000264880">
    <property type="component" value="Chromosome"/>
</dbReference>
<dbReference type="AlphaFoldDB" id="A0AAC9TT09"/>
<keyword evidence="2" id="KW-1185">Reference proteome</keyword>
<evidence type="ECO:0000313" key="1">
    <source>
        <dbReference type="EMBL" id="ASJ21301.1"/>
    </source>
</evidence>
<reference evidence="1 2" key="1">
    <citation type="submission" date="2017-02" db="EMBL/GenBank/DDBJ databases">
        <title>Complete genome sequence of Brachyspira hampsonii genomovar I strain NSH-16 (ATCC BAA-2463).</title>
        <authorList>
            <person name="Mirajkar N.S."/>
            <person name="Gebhart C.J."/>
        </authorList>
    </citation>
    <scope>NUCLEOTIDE SEQUENCE [LARGE SCALE GENOMIC DNA]</scope>
    <source>
        <strain evidence="1 2">NSH-16</strain>
    </source>
</reference>
<name>A0AAC9TT09_9SPIR</name>
<protein>
    <recommendedName>
        <fullName evidence="3">Peptidase M30</fullName>
    </recommendedName>
</protein>
<dbReference type="RefSeq" id="WP_008728270.1">
    <property type="nucleotide sequence ID" value="NZ_CP019914.1"/>
</dbReference>
<gene>
    <name evidence="1" type="ORF">BHAMNSH16_06445</name>
</gene>
<sequence length="434" mass="49065">MKINYMFLLIIFIFIASCGNKITPPSESNGIIYYDVETAETKSFSFVKFDDSTGQALEAKSKFKKLAESQNAIVYFEDGYSITIDQLRSFLTQFEESFEKEVSIYGAPSDLDRNGKIIFLMADINTNGNSTGGYFSMMDLIDGKDGIRGEYLHVNVKWELESVFGVMMHELQHLINYNVNVFEHNKEMDIWLNEALSESTSHTFNNSIVQMRVEAFNGIPYYSFYSWYLKYEDTTDIFGEDMAPLSYSQVSIFMKWIDTKTGGNQEVYRKIASSTIADSEQRLVNSVKELAPSLGSDMDTLLINYISDIYKGNNLGLNIGAIPFSESYPEVIEHLAVNGQLQLVPRALIVCSAEDASKVTDPKIRKIDLDGSYYLLLNTSKNTIPGLVSANNMVGVSITLPLSSKSLSVQYNDFKDLTIFKDNYFRDVIINEKD</sequence>